<feature type="region of interest" description="Disordered" evidence="1">
    <location>
        <begin position="1"/>
        <end position="42"/>
    </location>
</feature>
<organism evidence="3 4">
    <name type="scientific">Halobiforma nitratireducens JCM 10879</name>
    <dbReference type="NCBI Taxonomy" id="1227454"/>
    <lineage>
        <taxon>Archaea</taxon>
        <taxon>Methanobacteriati</taxon>
        <taxon>Methanobacteriota</taxon>
        <taxon>Stenosarchaea group</taxon>
        <taxon>Halobacteria</taxon>
        <taxon>Halobacteriales</taxon>
        <taxon>Natrialbaceae</taxon>
        <taxon>Halobiforma</taxon>
    </lineage>
</organism>
<dbReference type="EMBL" id="AOMA01000146">
    <property type="protein sequence ID" value="EMA32392.1"/>
    <property type="molecule type" value="Genomic_DNA"/>
</dbReference>
<feature type="compositionally biased region" description="Acidic residues" evidence="1">
    <location>
        <begin position="11"/>
        <end position="21"/>
    </location>
</feature>
<evidence type="ECO:0000313" key="4">
    <source>
        <dbReference type="Proteomes" id="UP000011607"/>
    </source>
</evidence>
<gene>
    <name evidence="3" type="ORF">C446_14809</name>
</gene>
<dbReference type="eggNOG" id="arCOG10780">
    <property type="taxonomic scope" value="Archaea"/>
</dbReference>
<feature type="region of interest" description="Disordered" evidence="1">
    <location>
        <begin position="205"/>
        <end position="249"/>
    </location>
</feature>
<protein>
    <recommendedName>
        <fullName evidence="2">DUF8159 domain-containing protein</fullName>
    </recommendedName>
</protein>
<dbReference type="AlphaFoldDB" id="M0LFN2"/>
<evidence type="ECO:0000313" key="3">
    <source>
        <dbReference type="EMBL" id="EMA32392.1"/>
    </source>
</evidence>
<evidence type="ECO:0000256" key="1">
    <source>
        <dbReference type="SAM" id="MobiDB-lite"/>
    </source>
</evidence>
<dbReference type="STRING" id="1227454.C446_14809"/>
<keyword evidence="4" id="KW-1185">Reference proteome</keyword>
<reference evidence="3 4" key="1">
    <citation type="journal article" date="2014" name="PLoS Genet.">
        <title>Phylogenetically driven sequencing of extremely halophilic archaea reveals strategies for static and dynamic osmo-response.</title>
        <authorList>
            <person name="Becker E.A."/>
            <person name="Seitzer P.M."/>
            <person name="Tritt A."/>
            <person name="Larsen D."/>
            <person name="Krusor M."/>
            <person name="Yao A.I."/>
            <person name="Wu D."/>
            <person name="Madern D."/>
            <person name="Eisen J.A."/>
            <person name="Darling A.E."/>
            <person name="Facciotti M.T."/>
        </authorList>
    </citation>
    <scope>NUCLEOTIDE SEQUENCE [LARGE SCALE GENOMIC DNA]</scope>
    <source>
        <strain evidence="3 4">JCM 10879</strain>
    </source>
</reference>
<name>M0LFN2_9EURY</name>
<dbReference type="OrthoDB" id="206104at2157"/>
<feature type="domain" description="DUF8159" evidence="2">
    <location>
        <begin position="82"/>
        <end position="198"/>
    </location>
</feature>
<dbReference type="RefSeq" id="WP_006673858.1">
    <property type="nucleotide sequence ID" value="NZ_AOMA01000146.1"/>
</dbReference>
<dbReference type="Pfam" id="PF26490">
    <property type="entry name" value="DUF8159"/>
    <property type="match status" value="1"/>
</dbReference>
<proteinExistence type="predicted"/>
<evidence type="ECO:0000259" key="2">
    <source>
        <dbReference type="Pfam" id="PF26490"/>
    </source>
</evidence>
<sequence length="249" mass="27394">MTTGRGRAIDDTDTTTADELEDERRRRSATSRESAGRSTLSRRQALSALGSVSIAATAGCLSSPLNVFSDQTEVTPTEPGENPDGTPGEFYFLLEQNGIGVDELYHNPEEGELILFYESDADDFPESDAEIGTIYQVFSGGLIDRGSDVEYLFTEVKGGFDGQVDGWRIERRWVEQHQNGEIDEHELWENIVDHKVYEGEHRYLDEDQLEEADGADGNRDGDGNGNGTGSETDADSDDHAGDDGEDEDE</sequence>
<dbReference type="Proteomes" id="UP000011607">
    <property type="component" value="Unassembled WGS sequence"/>
</dbReference>
<accession>M0LFN2</accession>
<comment type="caution">
    <text evidence="3">The sequence shown here is derived from an EMBL/GenBank/DDBJ whole genome shotgun (WGS) entry which is preliminary data.</text>
</comment>
<dbReference type="InterPro" id="IPR058473">
    <property type="entry name" value="DUF8159"/>
</dbReference>